<dbReference type="AlphaFoldDB" id="A0A0J8XZL2"/>
<dbReference type="GO" id="GO:0016887">
    <property type="term" value="F:ATP hydrolysis activity"/>
    <property type="evidence" value="ECO:0007669"/>
    <property type="project" value="InterPro"/>
</dbReference>
<keyword evidence="2" id="KW-0547">Nucleotide-binding</keyword>
<dbReference type="InterPro" id="IPR051782">
    <property type="entry name" value="ABC_Transporter_VariousFunc"/>
</dbReference>
<reference evidence="5 6" key="1">
    <citation type="submission" date="2018-01" db="EMBL/GenBank/DDBJ databases">
        <title>Whole genome sequencing of Histamine producing bacteria.</title>
        <authorList>
            <person name="Butler K."/>
        </authorList>
    </citation>
    <scope>NUCLEOTIDE SEQUENCE [LARGE SCALE GENOMIC DNA]</scope>
    <source>
        <strain evidence="5 6">DSM 24669</strain>
    </source>
</reference>
<feature type="domain" description="ABC transporter" evidence="4">
    <location>
        <begin position="5"/>
        <end position="230"/>
    </location>
</feature>
<dbReference type="InterPro" id="IPR003593">
    <property type="entry name" value="AAA+_ATPase"/>
</dbReference>
<evidence type="ECO:0000313" key="6">
    <source>
        <dbReference type="Proteomes" id="UP000240481"/>
    </source>
</evidence>
<dbReference type="PANTHER" id="PTHR42939:SF1">
    <property type="entry name" value="ABC TRANSPORTER ATP-BINDING PROTEIN ALBC-RELATED"/>
    <property type="match status" value="1"/>
</dbReference>
<name>A0A0J8XZL2_9GAMM</name>
<proteinExistence type="predicted"/>
<evidence type="ECO:0000313" key="5">
    <source>
        <dbReference type="EMBL" id="PSW25825.1"/>
    </source>
</evidence>
<sequence>MENLVEVSRLSKAFNNHKAIADISFTLSSGQVLGLLGHNGAGKSTLINTLLGTLHYDGDVSLLGLAPEKHRSKVMEKVAYISDVNSLPCWMTIKQIINYMKGVHPQFDADKAKSYLSNTELKLRMKIAQLSKGMKVQLHLALVMATDVQVLILDEPTLGLDLIYRETFYRDITLWVQQSHRSVIIASHEVSEIEHLLTDVLVLKSGKVVLQGSLDSIYAQYTSICIPQENREKAEQYSPIYIKEEKEHTLMLFNDVSSEALLELGQVLKTRLSDLFLAKQLGFTA</sequence>
<gene>
    <name evidence="5" type="ORF">C9I94_04440</name>
</gene>
<evidence type="ECO:0000256" key="3">
    <source>
        <dbReference type="ARBA" id="ARBA00022840"/>
    </source>
</evidence>
<dbReference type="InterPro" id="IPR027417">
    <property type="entry name" value="P-loop_NTPase"/>
</dbReference>
<dbReference type="STRING" id="680026.AB733_09625"/>
<dbReference type="SMART" id="SM00382">
    <property type="entry name" value="AAA"/>
    <property type="match status" value="1"/>
</dbReference>
<keyword evidence="3 5" id="KW-0067">ATP-binding</keyword>
<organism evidence="5 6">
    <name type="scientific">Photobacterium swingsii</name>
    <dbReference type="NCBI Taxonomy" id="680026"/>
    <lineage>
        <taxon>Bacteria</taxon>
        <taxon>Pseudomonadati</taxon>
        <taxon>Pseudomonadota</taxon>
        <taxon>Gammaproteobacteria</taxon>
        <taxon>Vibrionales</taxon>
        <taxon>Vibrionaceae</taxon>
        <taxon>Photobacterium</taxon>
    </lineage>
</organism>
<dbReference type="InterPro" id="IPR003439">
    <property type="entry name" value="ABC_transporter-like_ATP-bd"/>
</dbReference>
<keyword evidence="6" id="KW-1185">Reference proteome</keyword>
<evidence type="ECO:0000256" key="1">
    <source>
        <dbReference type="ARBA" id="ARBA00022448"/>
    </source>
</evidence>
<dbReference type="EMBL" id="PYLZ01000002">
    <property type="protein sequence ID" value="PSW25825.1"/>
    <property type="molecule type" value="Genomic_DNA"/>
</dbReference>
<dbReference type="PROSITE" id="PS50893">
    <property type="entry name" value="ABC_TRANSPORTER_2"/>
    <property type="match status" value="1"/>
</dbReference>
<dbReference type="Gene3D" id="3.40.50.300">
    <property type="entry name" value="P-loop containing nucleotide triphosphate hydrolases"/>
    <property type="match status" value="1"/>
</dbReference>
<evidence type="ECO:0000256" key="2">
    <source>
        <dbReference type="ARBA" id="ARBA00022741"/>
    </source>
</evidence>
<keyword evidence="1" id="KW-0813">Transport</keyword>
<dbReference type="GO" id="GO:0005524">
    <property type="term" value="F:ATP binding"/>
    <property type="evidence" value="ECO:0007669"/>
    <property type="project" value="UniProtKB-KW"/>
</dbReference>
<evidence type="ECO:0000259" key="4">
    <source>
        <dbReference type="PROSITE" id="PS50893"/>
    </source>
</evidence>
<dbReference type="CDD" id="cd03230">
    <property type="entry name" value="ABC_DR_subfamily_A"/>
    <property type="match status" value="1"/>
</dbReference>
<dbReference type="PANTHER" id="PTHR42939">
    <property type="entry name" value="ABC TRANSPORTER ATP-BINDING PROTEIN ALBC-RELATED"/>
    <property type="match status" value="1"/>
</dbReference>
<dbReference type="OrthoDB" id="9804819at2"/>
<dbReference type="RefSeq" id="WP_048898568.1">
    <property type="nucleotide sequence ID" value="NZ_AP024852.1"/>
</dbReference>
<comment type="caution">
    <text evidence="5">The sequence shown here is derived from an EMBL/GenBank/DDBJ whole genome shotgun (WGS) entry which is preliminary data.</text>
</comment>
<protein>
    <submittedName>
        <fullName evidence="5">ABC transporter ATP-binding protein</fullName>
    </submittedName>
</protein>
<dbReference type="Pfam" id="PF00005">
    <property type="entry name" value="ABC_tran"/>
    <property type="match status" value="1"/>
</dbReference>
<dbReference type="Proteomes" id="UP000240481">
    <property type="component" value="Unassembled WGS sequence"/>
</dbReference>
<accession>A0A0J8XZL2</accession>
<dbReference type="SUPFAM" id="SSF52540">
    <property type="entry name" value="P-loop containing nucleoside triphosphate hydrolases"/>
    <property type="match status" value="1"/>
</dbReference>